<gene>
    <name evidence="3" type="ORF">R1flu_013237</name>
</gene>
<proteinExistence type="predicted"/>
<dbReference type="Proteomes" id="UP001605036">
    <property type="component" value="Unassembled WGS sequence"/>
</dbReference>
<evidence type="ECO:0000256" key="2">
    <source>
        <dbReference type="SAM" id="SignalP"/>
    </source>
</evidence>
<feature type="signal peptide" evidence="2">
    <location>
        <begin position="1"/>
        <end position="15"/>
    </location>
</feature>
<feature type="chain" id="PRO_5044803915" evidence="2">
    <location>
        <begin position="16"/>
        <end position="78"/>
    </location>
</feature>
<comment type="caution">
    <text evidence="3">The sequence shown here is derived from an EMBL/GenBank/DDBJ whole genome shotgun (WGS) entry which is preliminary data.</text>
</comment>
<dbReference type="EMBL" id="JBHFFA010000004">
    <property type="protein sequence ID" value="KAL2628551.1"/>
    <property type="molecule type" value="Genomic_DNA"/>
</dbReference>
<keyword evidence="4" id="KW-1185">Reference proteome</keyword>
<dbReference type="AlphaFoldDB" id="A0ABD1YD09"/>
<reference evidence="3 4" key="1">
    <citation type="submission" date="2024-09" db="EMBL/GenBank/DDBJ databases">
        <title>Chromosome-scale assembly of Riccia fluitans.</title>
        <authorList>
            <person name="Paukszto L."/>
            <person name="Sawicki J."/>
            <person name="Karawczyk K."/>
            <person name="Piernik-Szablinska J."/>
            <person name="Szczecinska M."/>
            <person name="Mazdziarz M."/>
        </authorList>
    </citation>
    <scope>NUCLEOTIDE SEQUENCE [LARGE SCALE GENOMIC DNA]</scope>
    <source>
        <strain evidence="3">Rf_01</strain>
        <tissue evidence="3">Aerial parts of the thallus</tissue>
    </source>
</reference>
<accession>A0ABD1YD09</accession>
<name>A0ABD1YD09_9MARC</name>
<organism evidence="3 4">
    <name type="scientific">Riccia fluitans</name>
    <dbReference type="NCBI Taxonomy" id="41844"/>
    <lineage>
        <taxon>Eukaryota</taxon>
        <taxon>Viridiplantae</taxon>
        <taxon>Streptophyta</taxon>
        <taxon>Embryophyta</taxon>
        <taxon>Marchantiophyta</taxon>
        <taxon>Marchantiopsida</taxon>
        <taxon>Marchantiidae</taxon>
        <taxon>Marchantiales</taxon>
        <taxon>Ricciaceae</taxon>
        <taxon>Riccia</taxon>
    </lineage>
</organism>
<sequence>MRIILLQILLGSICSRFSLLHLEATPAGVRSSTRDPRPDGQEQPDLNSCLDLSVGKIKLKTQVVPLTEILRRAVKLKR</sequence>
<evidence type="ECO:0000313" key="4">
    <source>
        <dbReference type="Proteomes" id="UP001605036"/>
    </source>
</evidence>
<feature type="region of interest" description="Disordered" evidence="1">
    <location>
        <begin position="27"/>
        <end position="47"/>
    </location>
</feature>
<evidence type="ECO:0000256" key="1">
    <source>
        <dbReference type="SAM" id="MobiDB-lite"/>
    </source>
</evidence>
<keyword evidence="2" id="KW-0732">Signal</keyword>
<evidence type="ECO:0000313" key="3">
    <source>
        <dbReference type="EMBL" id="KAL2628551.1"/>
    </source>
</evidence>
<protein>
    <submittedName>
        <fullName evidence="3">Uncharacterized protein</fullName>
    </submittedName>
</protein>